<dbReference type="Pfam" id="PF17871">
    <property type="entry name" value="AAA_lid_9"/>
    <property type="match status" value="1"/>
</dbReference>
<dbReference type="Proteomes" id="UP000521676">
    <property type="component" value="Unassembled WGS sequence"/>
</dbReference>
<accession>A0A8T7LZP7</accession>
<keyword evidence="1" id="KW-0547">Nucleotide-binding</keyword>
<evidence type="ECO:0000313" key="6">
    <source>
        <dbReference type="EMBL" id="NWJ44900.1"/>
    </source>
</evidence>
<dbReference type="Pfam" id="PF13191">
    <property type="entry name" value="AAA_16"/>
    <property type="match status" value="1"/>
</dbReference>
<feature type="compositionally biased region" description="Polar residues" evidence="3">
    <location>
        <begin position="1"/>
        <end position="11"/>
    </location>
</feature>
<reference evidence="6 8" key="1">
    <citation type="submission" date="2020-06" db="EMBL/GenBank/DDBJ databases">
        <title>Anoxygenic phototrophic Chloroflexota member uses a Type I reaction center.</title>
        <authorList>
            <person name="Tsuji J.M."/>
            <person name="Shaw N.A."/>
            <person name="Nagashima S."/>
            <person name="Venkiteswaran J."/>
            <person name="Schiff S.L."/>
            <person name="Hanada S."/>
            <person name="Tank M."/>
            <person name="Neufeld J.D."/>
        </authorList>
    </citation>
    <scope>NUCLEOTIDE SEQUENCE [LARGE SCALE GENOMIC DNA]</scope>
    <source>
        <strain evidence="6">L227-S17</strain>
    </source>
</reference>
<dbReference type="InterPro" id="IPR027417">
    <property type="entry name" value="P-loop_NTPase"/>
</dbReference>
<dbReference type="GO" id="GO:0006508">
    <property type="term" value="P:proteolysis"/>
    <property type="evidence" value="ECO:0007669"/>
    <property type="project" value="UniProtKB-KW"/>
</dbReference>
<evidence type="ECO:0000313" key="9">
    <source>
        <dbReference type="Proteomes" id="UP001431572"/>
    </source>
</evidence>
<keyword evidence="6" id="KW-0645">Protease</keyword>
<gene>
    <name evidence="6" type="ORF">HXX08_03390</name>
    <name evidence="7" type="ORF">OZ401_000026</name>
</gene>
<keyword evidence="6" id="KW-0378">Hydrolase</keyword>
<evidence type="ECO:0000259" key="5">
    <source>
        <dbReference type="Pfam" id="PF17871"/>
    </source>
</evidence>
<evidence type="ECO:0000256" key="2">
    <source>
        <dbReference type="ARBA" id="ARBA00022840"/>
    </source>
</evidence>
<evidence type="ECO:0000259" key="4">
    <source>
        <dbReference type="Pfam" id="PF13191"/>
    </source>
</evidence>
<protein>
    <submittedName>
        <fullName evidence="7">AAA family ATPase</fullName>
    </submittedName>
    <submittedName>
        <fullName evidence="6">ATP-dependent Clp protease ATP-binding subunit</fullName>
    </submittedName>
</protein>
<dbReference type="CDD" id="cd00009">
    <property type="entry name" value="AAA"/>
    <property type="match status" value="1"/>
</dbReference>
<dbReference type="GO" id="GO:0034605">
    <property type="term" value="P:cellular response to heat"/>
    <property type="evidence" value="ECO:0007669"/>
    <property type="project" value="TreeGrafter"/>
</dbReference>
<dbReference type="EMBL" id="JACATZ010000001">
    <property type="protein sequence ID" value="NWJ44900.1"/>
    <property type="molecule type" value="Genomic_DNA"/>
</dbReference>
<dbReference type="SUPFAM" id="SSF52540">
    <property type="entry name" value="P-loop containing nucleoside triphosphate hydrolases"/>
    <property type="match status" value="1"/>
</dbReference>
<dbReference type="GO" id="GO:0005737">
    <property type="term" value="C:cytoplasm"/>
    <property type="evidence" value="ECO:0007669"/>
    <property type="project" value="TreeGrafter"/>
</dbReference>
<dbReference type="PANTHER" id="PTHR11638:SF18">
    <property type="entry name" value="HEAT SHOCK PROTEIN 104"/>
    <property type="match status" value="1"/>
</dbReference>
<dbReference type="GO" id="GO:0008233">
    <property type="term" value="F:peptidase activity"/>
    <property type="evidence" value="ECO:0007669"/>
    <property type="project" value="UniProtKB-KW"/>
</dbReference>
<proteinExistence type="predicted"/>
<keyword evidence="2 6" id="KW-0067">ATP-binding</keyword>
<dbReference type="InterPro" id="IPR025662">
    <property type="entry name" value="Sigma_54_int_dom_ATP-bd_1"/>
</dbReference>
<dbReference type="EMBL" id="CP128399">
    <property type="protein sequence ID" value="WJW66781.1"/>
    <property type="molecule type" value="Genomic_DNA"/>
</dbReference>
<evidence type="ECO:0000256" key="1">
    <source>
        <dbReference type="ARBA" id="ARBA00022741"/>
    </source>
</evidence>
<dbReference type="InterPro" id="IPR041664">
    <property type="entry name" value="AAA_16"/>
</dbReference>
<sequence>MDSGNKVSPNTPEKAHDEASTPSKATARGTLYSAGISLIERAQAGELDPLVGRDEEVARIFRLLLRRQDPHVLLVGESGSGKTALVNGVALRLAEDPPHGFEGVDIIQVNHFFLAQSLPGVRWKQDIGNGKTILYVPDGLLNFSLFAALYDLVNRHGVRIISATTPAGMYNIKEQDPGLLRRFQAVAVKAPDEVETMKILRSSHKLYEQHHKVFIDDGALEMAWLLSEKYINDRVQPGAAMDLLDEACAMVALKREPALKKNKKEDVLKEIRESPVTAYEVLEIVADITGKTPEELDKELDESD</sequence>
<dbReference type="InterPro" id="IPR050130">
    <property type="entry name" value="ClpA_ClpB"/>
</dbReference>
<evidence type="ECO:0000313" key="8">
    <source>
        <dbReference type="Proteomes" id="UP000521676"/>
    </source>
</evidence>
<dbReference type="RefSeq" id="WP_341468675.1">
    <property type="nucleotide sequence ID" value="NZ_CP128399.1"/>
</dbReference>
<dbReference type="Proteomes" id="UP001431572">
    <property type="component" value="Chromosome 1"/>
</dbReference>
<dbReference type="GO" id="GO:0016887">
    <property type="term" value="F:ATP hydrolysis activity"/>
    <property type="evidence" value="ECO:0007669"/>
    <property type="project" value="TreeGrafter"/>
</dbReference>
<dbReference type="InterPro" id="IPR041546">
    <property type="entry name" value="ClpA/ClpB_AAA_lid"/>
</dbReference>
<evidence type="ECO:0000313" key="7">
    <source>
        <dbReference type="EMBL" id="WJW66781.1"/>
    </source>
</evidence>
<dbReference type="PROSITE" id="PS00675">
    <property type="entry name" value="SIGMA54_INTERACT_1"/>
    <property type="match status" value="1"/>
</dbReference>
<dbReference type="PANTHER" id="PTHR11638">
    <property type="entry name" value="ATP-DEPENDENT CLP PROTEASE"/>
    <property type="match status" value="1"/>
</dbReference>
<feature type="domain" description="ClpA/ClpB AAA lid" evidence="5">
    <location>
        <begin position="194"/>
        <end position="271"/>
    </location>
</feature>
<evidence type="ECO:0000256" key="3">
    <source>
        <dbReference type="SAM" id="MobiDB-lite"/>
    </source>
</evidence>
<feature type="domain" description="Orc1-like AAA ATPase" evidence="4">
    <location>
        <begin position="49"/>
        <end position="101"/>
    </location>
</feature>
<reference evidence="7" key="2">
    <citation type="journal article" date="2024" name="Nature">
        <title>Anoxygenic phototroph of the Chloroflexota uses a type I reaction centre.</title>
        <authorList>
            <person name="Tsuji J.M."/>
            <person name="Shaw N.A."/>
            <person name="Nagashima S."/>
            <person name="Venkiteswaran J.J."/>
            <person name="Schiff S.L."/>
            <person name="Watanabe T."/>
            <person name="Fukui M."/>
            <person name="Hanada S."/>
            <person name="Tank M."/>
            <person name="Neufeld J.D."/>
        </authorList>
    </citation>
    <scope>NUCLEOTIDE SEQUENCE</scope>
    <source>
        <strain evidence="7">L227-S17</strain>
    </source>
</reference>
<keyword evidence="9" id="KW-1185">Reference proteome</keyword>
<dbReference type="GO" id="GO:0005524">
    <property type="term" value="F:ATP binding"/>
    <property type="evidence" value="ECO:0007669"/>
    <property type="project" value="UniProtKB-KW"/>
</dbReference>
<name>A0A8T7LZP7_9CHLR</name>
<dbReference type="Gene3D" id="3.40.50.300">
    <property type="entry name" value="P-loop containing nucleotide triphosphate hydrolases"/>
    <property type="match status" value="3"/>
</dbReference>
<dbReference type="AlphaFoldDB" id="A0A8T7LZP7"/>
<feature type="region of interest" description="Disordered" evidence="3">
    <location>
        <begin position="1"/>
        <end position="26"/>
    </location>
</feature>
<organism evidence="6 8">
    <name type="scientific">Candidatus Chlorohelix allophototropha</name>
    <dbReference type="NCBI Taxonomy" id="3003348"/>
    <lineage>
        <taxon>Bacteria</taxon>
        <taxon>Bacillati</taxon>
        <taxon>Chloroflexota</taxon>
        <taxon>Chloroflexia</taxon>
        <taxon>Candidatus Chloroheliales</taxon>
        <taxon>Candidatus Chloroheliaceae</taxon>
        <taxon>Candidatus Chlorohelix</taxon>
    </lineage>
</organism>